<protein>
    <submittedName>
        <fullName evidence="1">Uncharacterized protein</fullName>
    </submittedName>
</protein>
<comment type="caution">
    <text evidence="1">The sequence shown here is derived from an EMBL/GenBank/DDBJ whole genome shotgun (WGS) entry which is preliminary data.</text>
</comment>
<dbReference type="EMBL" id="CAIIXF020000008">
    <property type="protein sequence ID" value="CAH1790805.1"/>
    <property type="molecule type" value="Genomic_DNA"/>
</dbReference>
<proteinExistence type="predicted"/>
<accession>A0A8S4P9D1</accession>
<organism evidence="1 2">
    <name type="scientific">Owenia fusiformis</name>
    <name type="common">Polychaete worm</name>
    <dbReference type="NCBI Taxonomy" id="6347"/>
    <lineage>
        <taxon>Eukaryota</taxon>
        <taxon>Metazoa</taxon>
        <taxon>Spiralia</taxon>
        <taxon>Lophotrochozoa</taxon>
        <taxon>Annelida</taxon>
        <taxon>Polychaeta</taxon>
        <taxon>Sedentaria</taxon>
        <taxon>Canalipalpata</taxon>
        <taxon>Sabellida</taxon>
        <taxon>Oweniida</taxon>
        <taxon>Oweniidae</taxon>
        <taxon>Owenia</taxon>
    </lineage>
</organism>
<evidence type="ECO:0000313" key="1">
    <source>
        <dbReference type="EMBL" id="CAH1790805.1"/>
    </source>
</evidence>
<dbReference type="Proteomes" id="UP000749559">
    <property type="component" value="Unassembled WGS sequence"/>
</dbReference>
<sequence>IVYALTSRLGIADNTTLARTTRMQETTTSLIIEEPAFDDRKVLLIGNIVVNFTDWVDDAFRFAQKAIEDVNNNKEMFPLFKLKLDPCIPGENNIASVTSKLLDYVRKVKNTPFMFTPIVAQETIESLCGKWGCITYGMSDRIQYTGMNKYHTKVHAAASDCAF</sequence>
<dbReference type="AlphaFoldDB" id="A0A8S4P9D1"/>
<evidence type="ECO:0000313" key="2">
    <source>
        <dbReference type="Proteomes" id="UP000749559"/>
    </source>
</evidence>
<feature type="non-terminal residue" evidence="1">
    <location>
        <position position="163"/>
    </location>
</feature>
<gene>
    <name evidence="1" type="ORF">OFUS_LOCUS15973</name>
</gene>
<feature type="non-terminal residue" evidence="1">
    <location>
        <position position="1"/>
    </location>
</feature>
<reference evidence="1" key="1">
    <citation type="submission" date="2022-03" db="EMBL/GenBank/DDBJ databases">
        <authorList>
            <person name="Martin C."/>
        </authorList>
    </citation>
    <scope>NUCLEOTIDE SEQUENCE</scope>
</reference>
<name>A0A8S4P9D1_OWEFU</name>
<keyword evidence="2" id="KW-1185">Reference proteome</keyword>